<keyword evidence="2" id="KW-1185">Reference proteome</keyword>
<name>A0A1J1J7K4_9DIPT</name>
<dbReference type="EMBL" id="CVRI01000075">
    <property type="protein sequence ID" value="CRL08413.1"/>
    <property type="molecule type" value="Genomic_DNA"/>
</dbReference>
<dbReference type="AlphaFoldDB" id="A0A1J1J7K4"/>
<reference evidence="1 2" key="1">
    <citation type="submission" date="2015-04" db="EMBL/GenBank/DDBJ databases">
        <authorList>
            <person name="Syromyatnikov M.Y."/>
            <person name="Popov V.N."/>
        </authorList>
    </citation>
    <scope>NUCLEOTIDE SEQUENCE [LARGE SCALE GENOMIC DNA]</scope>
</reference>
<proteinExistence type="predicted"/>
<protein>
    <submittedName>
        <fullName evidence="1">CLUMA_CG021440, isoform A</fullName>
    </submittedName>
</protein>
<gene>
    <name evidence="1" type="ORF">CLUMA_CG021440</name>
</gene>
<dbReference type="Proteomes" id="UP000183832">
    <property type="component" value="Unassembled WGS sequence"/>
</dbReference>
<evidence type="ECO:0000313" key="1">
    <source>
        <dbReference type="EMBL" id="CRL08413.1"/>
    </source>
</evidence>
<evidence type="ECO:0000313" key="2">
    <source>
        <dbReference type="Proteomes" id="UP000183832"/>
    </source>
</evidence>
<accession>A0A1J1J7K4</accession>
<sequence>MVKRKLYFWIFCFGFYENICNSCESCSQMMMMMMIMTEYISRSYQNKYELKWTNTSSLVSSSGTEISNDALQKCKHNTVVIAQLPHGVAKKNQRLSIETSNMIFSSISAFVLRL</sequence>
<organism evidence="1 2">
    <name type="scientific">Clunio marinus</name>
    <dbReference type="NCBI Taxonomy" id="568069"/>
    <lineage>
        <taxon>Eukaryota</taxon>
        <taxon>Metazoa</taxon>
        <taxon>Ecdysozoa</taxon>
        <taxon>Arthropoda</taxon>
        <taxon>Hexapoda</taxon>
        <taxon>Insecta</taxon>
        <taxon>Pterygota</taxon>
        <taxon>Neoptera</taxon>
        <taxon>Endopterygota</taxon>
        <taxon>Diptera</taxon>
        <taxon>Nematocera</taxon>
        <taxon>Chironomoidea</taxon>
        <taxon>Chironomidae</taxon>
        <taxon>Clunio</taxon>
    </lineage>
</organism>